<organism evidence="1">
    <name type="scientific">Planktothrix agardhii</name>
    <name type="common">Oscillatoria agardhii</name>
    <dbReference type="NCBI Taxonomy" id="1160"/>
    <lineage>
        <taxon>Bacteria</taxon>
        <taxon>Bacillati</taxon>
        <taxon>Cyanobacteriota</taxon>
        <taxon>Cyanophyceae</taxon>
        <taxon>Oscillatoriophycideae</taxon>
        <taxon>Oscillatoriales</taxon>
        <taxon>Microcoleaceae</taxon>
        <taxon>Planktothrix</taxon>
    </lineage>
</organism>
<evidence type="ECO:0000313" key="1">
    <source>
        <dbReference type="EMBL" id="CUM58042.1"/>
    </source>
</evidence>
<dbReference type="EMBL" id="LO018304">
    <property type="protein sequence ID" value="CUM58042.1"/>
    <property type="molecule type" value="Genomic_DNA"/>
</dbReference>
<accession>A0A1J1J998</accession>
<proteinExistence type="predicted"/>
<dbReference type="AlphaFoldDB" id="A0A1J1J998"/>
<sequence length="56" mass="6435">MKIMIAVIHVLNQPKALNQIDPLADQSDPTRIRVSCSPITDWVNSIIILIIFFFRK</sequence>
<reference evidence="1" key="1">
    <citation type="submission" date="2015-09" db="EMBL/GenBank/DDBJ databases">
        <authorList>
            <person name="Jackson K.R."/>
            <person name="Lunt B.L."/>
            <person name="Fisher J.N.B."/>
            <person name="Gardner A.V."/>
            <person name="Bailey M.E."/>
            <person name="Deus L.M."/>
            <person name="Earl A.S."/>
            <person name="Gibby P.D."/>
            <person name="Hartmann K.A."/>
            <person name="Liu J.E."/>
            <person name="Manci A.M."/>
            <person name="Nielsen D.A."/>
            <person name="Solomon M.B."/>
            <person name="Breakwell D.P."/>
            <person name="Burnett S.H."/>
            <person name="Grose J.H."/>
        </authorList>
    </citation>
    <scope>NUCLEOTIDE SEQUENCE</scope>
    <source>
        <strain evidence="1">7805</strain>
    </source>
</reference>
<name>A0A1J1J998_PLAAG</name>
<gene>
    <name evidence="1" type="ORF">PLAM_0075</name>
</gene>
<protein>
    <submittedName>
        <fullName evidence="1">Uncharacterized protein</fullName>
    </submittedName>
</protein>